<dbReference type="OrthoDB" id="12184at2157"/>
<evidence type="ECO:0000256" key="2">
    <source>
        <dbReference type="ARBA" id="ARBA00023110"/>
    </source>
</evidence>
<dbReference type="InterPro" id="IPR044666">
    <property type="entry name" value="Cyclophilin_A-like"/>
</dbReference>
<dbReference type="GO" id="GO:0006457">
    <property type="term" value="P:protein folding"/>
    <property type="evidence" value="ECO:0007669"/>
    <property type="project" value="InterPro"/>
</dbReference>
<dbReference type="SUPFAM" id="SSF50891">
    <property type="entry name" value="Cyclophilin-like"/>
    <property type="match status" value="1"/>
</dbReference>
<dbReference type="Pfam" id="PF00160">
    <property type="entry name" value="Pro_isomerase"/>
    <property type="match status" value="1"/>
</dbReference>
<dbReference type="InterPro" id="IPR029000">
    <property type="entry name" value="Cyclophilin-like_dom_sf"/>
</dbReference>
<comment type="caution">
    <text evidence="5">The sequence shown here is derived from an EMBL/GenBank/DDBJ whole genome shotgun (WGS) entry which is preliminary data.</text>
</comment>
<dbReference type="STRING" id="49547.MBCUR_19400"/>
<evidence type="ECO:0000313" key="5">
    <source>
        <dbReference type="EMBL" id="KZX10053.1"/>
    </source>
</evidence>
<dbReference type="PANTHER" id="PTHR45625">
    <property type="entry name" value="PEPTIDYL-PROLYL CIS-TRANS ISOMERASE-RELATED"/>
    <property type="match status" value="1"/>
</dbReference>
<evidence type="ECO:0000256" key="1">
    <source>
        <dbReference type="ARBA" id="ARBA00013194"/>
    </source>
</evidence>
<feature type="domain" description="PPIase cyclophilin-type" evidence="4">
    <location>
        <begin position="1"/>
        <end position="129"/>
    </location>
</feature>
<dbReference type="InterPro" id="IPR020892">
    <property type="entry name" value="Cyclophilin-type_PPIase_CS"/>
</dbReference>
<gene>
    <name evidence="5" type="primary">ppiB</name>
    <name evidence="5" type="ORF">MBCUR_19400</name>
</gene>
<dbReference type="PRINTS" id="PR00153">
    <property type="entry name" value="CSAPPISMRASE"/>
</dbReference>
<dbReference type="Gene3D" id="2.40.100.10">
    <property type="entry name" value="Cyclophilin-like"/>
    <property type="match status" value="1"/>
</dbReference>
<dbReference type="InterPro" id="IPR002130">
    <property type="entry name" value="Cyclophilin-type_PPIase_dom"/>
</dbReference>
<protein>
    <recommendedName>
        <fullName evidence="1">peptidylprolyl isomerase</fullName>
        <ecNumber evidence="1">5.2.1.8</ecNumber>
    </recommendedName>
</protein>
<dbReference type="AlphaFoldDB" id="A0A165YZ92"/>
<dbReference type="PATRIC" id="fig|49547.3.peg.2051"/>
<dbReference type="InterPro" id="IPR024936">
    <property type="entry name" value="Cyclophilin-type_PPIase"/>
</dbReference>
<name>A0A165YZ92_9EURY</name>
<dbReference type="Proteomes" id="UP000077245">
    <property type="component" value="Unassembled WGS sequence"/>
</dbReference>
<organism evidence="5 6">
    <name type="scientific">Methanobrevibacter curvatus</name>
    <dbReference type="NCBI Taxonomy" id="49547"/>
    <lineage>
        <taxon>Archaea</taxon>
        <taxon>Methanobacteriati</taxon>
        <taxon>Methanobacteriota</taxon>
        <taxon>Methanomada group</taxon>
        <taxon>Methanobacteria</taxon>
        <taxon>Methanobacteriales</taxon>
        <taxon>Methanobacteriaceae</taxon>
        <taxon>Methanobrevibacter</taxon>
    </lineage>
</organism>
<dbReference type="CDD" id="cd00317">
    <property type="entry name" value="cyclophilin"/>
    <property type="match status" value="1"/>
</dbReference>
<proteinExistence type="predicted"/>
<evidence type="ECO:0000256" key="3">
    <source>
        <dbReference type="ARBA" id="ARBA00023235"/>
    </source>
</evidence>
<reference evidence="5 6" key="1">
    <citation type="submission" date="2016-04" db="EMBL/GenBank/DDBJ databases">
        <title>Genome sequence of Methanobrevibacter curvatus DSM 11111.</title>
        <authorList>
            <person name="Poehlein A."/>
            <person name="Seedorf H."/>
            <person name="Daniel R."/>
        </authorList>
    </citation>
    <scope>NUCLEOTIDE SEQUENCE [LARGE SCALE GENOMIC DNA]</scope>
    <source>
        <strain evidence="5 6">DSM 11111</strain>
    </source>
</reference>
<accession>A0A165YZ92</accession>
<dbReference type="EMBL" id="LWMV01000227">
    <property type="protein sequence ID" value="KZX10053.1"/>
    <property type="molecule type" value="Genomic_DNA"/>
</dbReference>
<dbReference type="EC" id="5.2.1.8" evidence="1"/>
<keyword evidence="6" id="KW-1185">Reference proteome</keyword>
<keyword evidence="2" id="KW-0697">Rotamase</keyword>
<evidence type="ECO:0000259" key="4">
    <source>
        <dbReference type="PROSITE" id="PS50072"/>
    </source>
</evidence>
<evidence type="ECO:0000313" key="6">
    <source>
        <dbReference type="Proteomes" id="UP000077245"/>
    </source>
</evidence>
<dbReference type="PANTHER" id="PTHR45625:SF4">
    <property type="entry name" value="PEPTIDYLPROLYL ISOMERASE DOMAIN AND WD REPEAT-CONTAINING PROTEIN 1"/>
    <property type="match status" value="1"/>
</dbReference>
<dbReference type="RefSeq" id="WP_067092753.1">
    <property type="nucleotide sequence ID" value="NZ_LWMV01000227.1"/>
</dbReference>
<dbReference type="PROSITE" id="PS50072">
    <property type="entry name" value="CSA_PPIASE_2"/>
    <property type="match status" value="1"/>
</dbReference>
<keyword evidence="3 5" id="KW-0413">Isomerase</keyword>
<dbReference type="PROSITE" id="PS00170">
    <property type="entry name" value="CSA_PPIASE_1"/>
    <property type="match status" value="1"/>
</dbReference>
<sequence length="140" mass="15018">MTKAIIETEKGNIELELFNKDAPKTVANFEKLIKEGFYNGLSFHRVIDDFVIQGGCPKGNGTGGPGYTIKCEINDNKHGTGALSMAHAGKDTGGSQFFITHSPQPHLDGVHTVFGKVIKGMDVVNSINEGDKMLNVTIVG</sequence>
<dbReference type="GO" id="GO:0003755">
    <property type="term" value="F:peptidyl-prolyl cis-trans isomerase activity"/>
    <property type="evidence" value="ECO:0007669"/>
    <property type="project" value="UniProtKB-KW"/>
</dbReference>
<dbReference type="PIRSF" id="PIRSF001467">
    <property type="entry name" value="Peptidylpro_ismrse"/>
    <property type="match status" value="1"/>
</dbReference>